<organism evidence="15 16">
    <name type="scientific">Streptomyces caledonius</name>
    <dbReference type="NCBI Taxonomy" id="3134107"/>
    <lineage>
        <taxon>Bacteria</taxon>
        <taxon>Bacillati</taxon>
        <taxon>Actinomycetota</taxon>
        <taxon>Actinomycetes</taxon>
        <taxon>Kitasatosporales</taxon>
        <taxon>Streptomycetaceae</taxon>
        <taxon>Streptomyces</taxon>
    </lineage>
</organism>
<evidence type="ECO:0000256" key="10">
    <source>
        <dbReference type="ARBA" id="ARBA00031366"/>
    </source>
</evidence>
<keyword evidence="5" id="KW-1003">Cell membrane</keyword>
<evidence type="ECO:0000256" key="4">
    <source>
        <dbReference type="ARBA" id="ARBA00012949"/>
    </source>
</evidence>
<comment type="function">
    <text evidence="1">Part of cytochrome c oxidase, its function is unknown.</text>
</comment>
<dbReference type="InterPro" id="IPR021050">
    <property type="entry name" value="Cyt_c_oxidase_su4_actinobac"/>
</dbReference>
<evidence type="ECO:0000256" key="3">
    <source>
        <dbReference type="ARBA" id="ARBA00006870"/>
    </source>
</evidence>
<dbReference type="Proteomes" id="UP001382904">
    <property type="component" value="Unassembled WGS sequence"/>
</dbReference>
<evidence type="ECO:0000313" key="15">
    <source>
        <dbReference type="EMBL" id="MEJ8644250.1"/>
    </source>
</evidence>
<evidence type="ECO:0000256" key="8">
    <source>
        <dbReference type="ARBA" id="ARBA00022989"/>
    </source>
</evidence>
<evidence type="ECO:0000256" key="2">
    <source>
        <dbReference type="ARBA" id="ARBA00004651"/>
    </source>
</evidence>
<evidence type="ECO:0000256" key="12">
    <source>
        <dbReference type="ARBA" id="ARBA00047816"/>
    </source>
</evidence>
<dbReference type="EC" id="7.1.1.9" evidence="4"/>
<sequence>MKGEAWLFTGTALFFAATTLVYGRLARDPAGVAALGVSFVMAGLVAAYLWRQYRRDGARPEDRAEAEIREAAGRRAFFPARSYFPVLAAAGTALVGLGVVQGLWLCLIGFGVLLPGSWGSPSRTSTTRNSGDRPGPATTGHHRGPAGRSAHPSSGGRFPSGPAVVSAIFRRCSAVVG</sequence>
<gene>
    <name evidence="15" type="ORF">WKI68_28920</name>
</gene>
<accession>A0ABU8U8M7</accession>
<dbReference type="EMBL" id="JBBKAM010000002">
    <property type="protein sequence ID" value="MEJ8644250.1"/>
    <property type="molecule type" value="Genomic_DNA"/>
</dbReference>
<evidence type="ECO:0000313" key="16">
    <source>
        <dbReference type="Proteomes" id="UP001382904"/>
    </source>
</evidence>
<reference evidence="15 16" key="1">
    <citation type="submission" date="2024-03" db="EMBL/GenBank/DDBJ databases">
        <title>Novel Streptomyces species of biotechnological and ecological value are a feature of Machair soil.</title>
        <authorList>
            <person name="Prole J.R."/>
            <person name="Goodfellow M."/>
            <person name="Allenby N."/>
            <person name="Ward A.C."/>
        </authorList>
    </citation>
    <scope>NUCLEOTIDE SEQUENCE [LARGE SCALE GENOMIC DNA]</scope>
    <source>
        <strain evidence="15 16">MS1.HAVA.3</strain>
    </source>
</reference>
<name>A0ABU8U8M7_9ACTN</name>
<evidence type="ECO:0000256" key="9">
    <source>
        <dbReference type="ARBA" id="ARBA00023136"/>
    </source>
</evidence>
<evidence type="ECO:0000256" key="6">
    <source>
        <dbReference type="ARBA" id="ARBA00022692"/>
    </source>
</evidence>
<comment type="catalytic activity">
    <reaction evidence="12">
        <text>4 Fe(II)-[cytochrome c] + O2 + 8 H(+)(in) = 4 Fe(III)-[cytochrome c] + 2 H2O + 4 H(+)(out)</text>
        <dbReference type="Rhea" id="RHEA:11436"/>
        <dbReference type="Rhea" id="RHEA-COMP:10350"/>
        <dbReference type="Rhea" id="RHEA-COMP:14399"/>
        <dbReference type="ChEBI" id="CHEBI:15377"/>
        <dbReference type="ChEBI" id="CHEBI:15378"/>
        <dbReference type="ChEBI" id="CHEBI:15379"/>
        <dbReference type="ChEBI" id="CHEBI:29033"/>
        <dbReference type="ChEBI" id="CHEBI:29034"/>
        <dbReference type="EC" id="7.1.1.9"/>
    </reaction>
</comment>
<keyword evidence="7" id="KW-1278">Translocase</keyword>
<dbReference type="Pfam" id="PF12270">
    <property type="entry name" value="Cyt_c_ox_IV"/>
    <property type="match status" value="1"/>
</dbReference>
<evidence type="ECO:0000256" key="5">
    <source>
        <dbReference type="ARBA" id="ARBA00022475"/>
    </source>
</evidence>
<protein>
    <recommendedName>
        <fullName evidence="4">cytochrome-c oxidase</fullName>
        <ecNumber evidence="4">7.1.1.9</ecNumber>
    </recommendedName>
    <alternativeName>
        <fullName evidence="11">Cytochrome aa3 subunit 4</fullName>
    </alternativeName>
    <alternativeName>
        <fullName evidence="10">Cytochrome c oxidase polypeptide IV</fullName>
    </alternativeName>
</protein>
<keyword evidence="9 14" id="KW-0472">Membrane</keyword>
<comment type="caution">
    <text evidence="15">The sequence shown here is derived from an EMBL/GenBank/DDBJ whole genome shotgun (WGS) entry which is preliminary data.</text>
</comment>
<comment type="similarity">
    <text evidence="3">Belongs to the cytochrome c oxidase bacterial subunit CtaF family.</text>
</comment>
<keyword evidence="16" id="KW-1185">Reference proteome</keyword>
<evidence type="ECO:0000256" key="14">
    <source>
        <dbReference type="SAM" id="Phobius"/>
    </source>
</evidence>
<feature type="region of interest" description="Disordered" evidence="13">
    <location>
        <begin position="121"/>
        <end position="159"/>
    </location>
</feature>
<comment type="subcellular location">
    <subcellularLocation>
        <location evidence="2">Cell membrane</location>
        <topology evidence="2">Multi-pass membrane protein</topology>
    </subcellularLocation>
</comment>
<keyword evidence="6 14" id="KW-0812">Transmembrane</keyword>
<evidence type="ECO:0000256" key="13">
    <source>
        <dbReference type="SAM" id="MobiDB-lite"/>
    </source>
</evidence>
<feature type="transmembrane region" description="Helical" evidence="14">
    <location>
        <begin position="33"/>
        <end position="50"/>
    </location>
</feature>
<evidence type="ECO:0000256" key="1">
    <source>
        <dbReference type="ARBA" id="ARBA00002536"/>
    </source>
</evidence>
<feature type="transmembrane region" description="Helical" evidence="14">
    <location>
        <begin position="83"/>
        <end position="114"/>
    </location>
</feature>
<evidence type="ECO:0000256" key="11">
    <source>
        <dbReference type="ARBA" id="ARBA00031401"/>
    </source>
</evidence>
<proteinExistence type="inferred from homology"/>
<keyword evidence="8 14" id="KW-1133">Transmembrane helix</keyword>
<evidence type="ECO:0000256" key="7">
    <source>
        <dbReference type="ARBA" id="ARBA00022967"/>
    </source>
</evidence>